<name>A0ABV3GHK0_MICGL</name>
<proteinExistence type="predicted"/>
<dbReference type="EMBL" id="JBFALK010000011">
    <property type="protein sequence ID" value="MEV0971113.1"/>
    <property type="molecule type" value="Genomic_DNA"/>
</dbReference>
<evidence type="ECO:0000313" key="5">
    <source>
        <dbReference type="Proteomes" id="UP001551675"/>
    </source>
</evidence>
<dbReference type="InterPro" id="IPR039424">
    <property type="entry name" value="SBP_5"/>
</dbReference>
<feature type="chain" id="PRO_5046986927" evidence="2">
    <location>
        <begin position="21"/>
        <end position="527"/>
    </location>
</feature>
<organism evidence="4 5">
    <name type="scientific">Microtetraspora glauca</name>
    <dbReference type="NCBI Taxonomy" id="1996"/>
    <lineage>
        <taxon>Bacteria</taxon>
        <taxon>Bacillati</taxon>
        <taxon>Actinomycetota</taxon>
        <taxon>Actinomycetes</taxon>
        <taxon>Streptosporangiales</taxon>
        <taxon>Streptosporangiaceae</taxon>
        <taxon>Microtetraspora</taxon>
    </lineage>
</organism>
<dbReference type="InterPro" id="IPR000914">
    <property type="entry name" value="SBP_5_dom"/>
</dbReference>
<dbReference type="PIRSF" id="PIRSF002741">
    <property type="entry name" value="MppA"/>
    <property type="match status" value="1"/>
</dbReference>
<protein>
    <submittedName>
        <fullName evidence="4">ABC transporter substrate-binding protein</fullName>
    </submittedName>
</protein>
<evidence type="ECO:0000256" key="2">
    <source>
        <dbReference type="SAM" id="SignalP"/>
    </source>
</evidence>
<evidence type="ECO:0000256" key="1">
    <source>
        <dbReference type="ARBA" id="ARBA00022729"/>
    </source>
</evidence>
<dbReference type="SUPFAM" id="SSF53850">
    <property type="entry name" value="Periplasmic binding protein-like II"/>
    <property type="match status" value="1"/>
</dbReference>
<feature type="domain" description="Solute-binding protein family 5" evidence="3">
    <location>
        <begin position="91"/>
        <end position="442"/>
    </location>
</feature>
<comment type="caution">
    <text evidence="4">The sequence shown here is derived from an EMBL/GenBank/DDBJ whole genome shotgun (WGS) entry which is preliminary data.</text>
</comment>
<dbReference type="Proteomes" id="UP001551675">
    <property type="component" value="Unassembled WGS sequence"/>
</dbReference>
<keyword evidence="5" id="KW-1185">Reference proteome</keyword>
<dbReference type="Gene3D" id="3.40.190.10">
    <property type="entry name" value="Periplasmic binding protein-like II"/>
    <property type="match status" value="1"/>
</dbReference>
<reference evidence="4 5" key="1">
    <citation type="submission" date="2024-06" db="EMBL/GenBank/DDBJ databases">
        <title>The Natural Products Discovery Center: Release of the First 8490 Sequenced Strains for Exploring Actinobacteria Biosynthetic Diversity.</title>
        <authorList>
            <person name="Kalkreuter E."/>
            <person name="Kautsar S.A."/>
            <person name="Yang D."/>
            <person name="Bader C.D."/>
            <person name="Teijaro C.N."/>
            <person name="Fluegel L."/>
            <person name="Davis C.M."/>
            <person name="Simpson J.R."/>
            <person name="Lauterbach L."/>
            <person name="Steele A.D."/>
            <person name="Gui C."/>
            <person name="Meng S."/>
            <person name="Li G."/>
            <person name="Viehrig K."/>
            <person name="Ye F."/>
            <person name="Su P."/>
            <person name="Kiefer A.F."/>
            <person name="Nichols A."/>
            <person name="Cepeda A.J."/>
            <person name="Yan W."/>
            <person name="Fan B."/>
            <person name="Jiang Y."/>
            <person name="Adhikari A."/>
            <person name="Zheng C.-J."/>
            <person name="Schuster L."/>
            <person name="Cowan T.M."/>
            <person name="Smanski M.J."/>
            <person name="Chevrette M.G."/>
            <person name="De Carvalho L.P.S."/>
            <person name="Shen B."/>
        </authorList>
    </citation>
    <scope>NUCLEOTIDE SEQUENCE [LARGE SCALE GENOMIC DNA]</scope>
    <source>
        <strain evidence="4 5">NPDC050100</strain>
    </source>
</reference>
<keyword evidence="1 2" id="KW-0732">Signal</keyword>
<evidence type="ECO:0000313" key="4">
    <source>
        <dbReference type="EMBL" id="MEV0971113.1"/>
    </source>
</evidence>
<accession>A0ABV3GHK0</accession>
<dbReference type="PROSITE" id="PS51257">
    <property type="entry name" value="PROKAR_LIPOPROTEIN"/>
    <property type="match status" value="1"/>
</dbReference>
<gene>
    <name evidence="4" type="ORF">AB0I59_20995</name>
</gene>
<dbReference type="InterPro" id="IPR030678">
    <property type="entry name" value="Peptide/Ni-bd"/>
</dbReference>
<feature type="signal peptide" evidence="2">
    <location>
        <begin position="1"/>
        <end position="20"/>
    </location>
</feature>
<dbReference type="PANTHER" id="PTHR30290">
    <property type="entry name" value="PERIPLASMIC BINDING COMPONENT OF ABC TRANSPORTER"/>
    <property type="match status" value="1"/>
</dbReference>
<evidence type="ECO:0000259" key="3">
    <source>
        <dbReference type="Pfam" id="PF00496"/>
    </source>
</evidence>
<dbReference type="Gene3D" id="3.10.105.10">
    <property type="entry name" value="Dipeptide-binding Protein, Domain 3"/>
    <property type="match status" value="1"/>
</dbReference>
<dbReference type="PANTHER" id="PTHR30290:SF38">
    <property type="entry name" value="D,D-DIPEPTIDE-BINDING PERIPLASMIC PROTEIN DDPA-RELATED"/>
    <property type="match status" value="1"/>
</dbReference>
<dbReference type="RefSeq" id="WP_061258943.1">
    <property type="nucleotide sequence ID" value="NZ_JBFALK010000011.1"/>
</dbReference>
<sequence>MSVIGRTRLRCLALATAAVAAVAGCGGSGTDGAASAPGRTASAGDISPSAVLKFTSSAPIQNLDPVTHVPGGYPYLALTYDRLLMLDAKDTVIPGLATEWSFAKDGSYLELKLRKDVTFHDGAPFDAEAVKVNIERGQTQPDSTIKADLKDITGVEVVDDHTVHLKLKKGTGVALPSVFTGHTGMMVSPKAIAAGADLKNNPGTAGSGPYIVTEFVPNEKVVVKKADSYWDPAAGRLGGIELLRVPDAATRLKGVQTGQTDLSFVSSANDVVQAEQLAKSGVLQQNTTTFRNVLGVLLRADNGDLAKPEVRQAIAHAIDPNQVTALFSGKCTATRSLYPADSAWADPGYTYPYAYDPAKAKALVQSVGGAKVSISFAAGTNTEQPANVILAAMTEAGIDAELNPVPNSELEPRFIAGDFQLEVSNTFNPRIDPAGTVDNYLLGGYGLATDPGLIKKTTTEAADPRLTEQERAPKYREVWGKALEQVWFIPLCNMTNAAIYNDKVVGADNVPWANLGLWDLRGVALTK</sequence>
<dbReference type="Pfam" id="PF00496">
    <property type="entry name" value="SBP_bac_5"/>
    <property type="match status" value="1"/>
</dbReference>